<proteinExistence type="predicted"/>
<feature type="domain" description="N-acetyltransferase" evidence="1">
    <location>
        <begin position="4"/>
        <end position="153"/>
    </location>
</feature>
<comment type="caution">
    <text evidence="2">The sequence shown here is derived from an EMBL/GenBank/DDBJ whole genome shotgun (WGS) entry which is preliminary data.</text>
</comment>
<dbReference type="SUPFAM" id="SSF55729">
    <property type="entry name" value="Acyl-CoA N-acyltransferases (Nat)"/>
    <property type="match status" value="1"/>
</dbReference>
<reference evidence="3" key="1">
    <citation type="journal article" date="2019" name="Int. J. Syst. Evol. Microbiol.">
        <title>The Global Catalogue of Microorganisms (GCM) 10K type strain sequencing project: providing services to taxonomists for standard genome sequencing and annotation.</title>
        <authorList>
            <consortium name="The Broad Institute Genomics Platform"/>
            <consortium name="The Broad Institute Genome Sequencing Center for Infectious Disease"/>
            <person name="Wu L."/>
            <person name="Ma J."/>
        </authorList>
    </citation>
    <scope>NUCLEOTIDE SEQUENCE [LARGE SCALE GENOMIC DNA]</scope>
    <source>
        <strain evidence="3">JCM 19134</strain>
    </source>
</reference>
<dbReference type="Gene3D" id="3.40.630.30">
    <property type="match status" value="1"/>
</dbReference>
<name>A0AAV3TX19_9ALTE</name>
<dbReference type="GO" id="GO:0016747">
    <property type="term" value="F:acyltransferase activity, transferring groups other than amino-acyl groups"/>
    <property type="evidence" value="ECO:0007669"/>
    <property type="project" value="InterPro"/>
</dbReference>
<dbReference type="EMBL" id="BAABLX010000003">
    <property type="protein sequence ID" value="GAA4930581.1"/>
    <property type="molecule type" value="Genomic_DNA"/>
</dbReference>
<dbReference type="PROSITE" id="PS51186">
    <property type="entry name" value="GNAT"/>
    <property type="match status" value="1"/>
</dbReference>
<keyword evidence="3" id="KW-1185">Reference proteome</keyword>
<protein>
    <recommendedName>
        <fullName evidence="1">N-acetyltransferase domain-containing protein</fullName>
    </recommendedName>
</protein>
<organism evidence="2 3">
    <name type="scientific">Halioxenophilus aromaticivorans</name>
    <dbReference type="NCBI Taxonomy" id="1306992"/>
    <lineage>
        <taxon>Bacteria</taxon>
        <taxon>Pseudomonadati</taxon>
        <taxon>Pseudomonadota</taxon>
        <taxon>Gammaproteobacteria</taxon>
        <taxon>Alteromonadales</taxon>
        <taxon>Alteromonadaceae</taxon>
        <taxon>Halioxenophilus</taxon>
    </lineage>
</organism>
<gene>
    <name evidence="2" type="ORF">GCM10025791_03110</name>
</gene>
<dbReference type="AlphaFoldDB" id="A0AAV3TX19"/>
<sequence length="153" mass="17466">MLSITYPTLAEVDQTQLLAILNAQSTRSHLVAHNPFNPHSLQQWVTDKQALDDQPGYKVRAVVVDDELAGWCGLQPDEQSVEAAIVVAKHYWGLGPRVFADLLHWAKSFGHKEVVIHLLHSRRVYRHLERRAIRMATSERLGQRFTSYVFAVE</sequence>
<dbReference type="InterPro" id="IPR016181">
    <property type="entry name" value="Acyl_CoA_acyltransferase"/>
</dbReference>
<dbReference type="RefSeq" id="WP_345416013.1">
    <property type="nucleotide sequence ID" value="NZ_AP031496.1"/>
</dbReference>
<evidence type="ECO:0000259" key="1">
    <source>
        <dbReference type="PROSITE" id="PS51186"/>
    </source>
</evidence>
<dbReference type="InterPro" id="IPR000182">
    <property type="entry name" value="GNAT_dom"/>
</dbReference>
<evidence type="ECO:0000313" key="3">
    <source>
        <dbReference type="Proteomes" id="UP001409585"/>
    </source>
</evidence>
<dbReference type="Pfam" id="PF00583">
    <property type="entry name" value="Acetyltransf_1"/>
    <property type="match status" value="1"/>
</dbReference>
<dbReference type="Proteomes" id="UP001409585">
    <property type="component" value="Unassembled WGS sequence"/>
</dbReference>
<accession>A0AAV3TX19</accession>
<evidence type="ECO:0000313" key="2">
    <source>
        <dbReference type="EMBL" id="GAA4930581.1"/>
    </source>
</evidence>